<evidence type="ECO:0000256" key="30">
    <source>
        <dbReference type="ARBA" id="ARBA00048990"/>
    </source>
</evidence>
<dbReference type="InterPro" id="IPR050346">
    <property type="entry name" value="FMO-like"/>
</dbReference>
<evidence type="ECO:0000256" key="15">
    <source>
        <dbReference type="ARBA" id="ARBA00023033"/>
    </source>
</evidence>
<evidence type="ECO:0000256" key="6">
    <source>
        <dbReference type="ARBA" id="ARBA00022553"/>
    </source>
</evidence>
<evidence type="ECO:0000256" key="34">
    <source>
        <dbReference type="RuleBase" id="RU361177"/>
    </source>
</evidence>
<comment type="catalytic activity">
    <reaction evidence="30">
        <text>heptan-4-one + NADPH + O2 + H(+) = propyl butanoate + NADP(+) + H2O</text>
        <dbReference type="Rhea" id="RHEA:54852"/>
        <dbReference type="ChEBI" id="CHEBI:15377"/>
        <dbReference type="ChEBI" id="CHEBI:15378"/>
        <dbReference type="ChEBI" id="CHEBI:15379"/>
        <dbReference type="ChEBI" id="CHEBI:57783"/>
        <dbReference type="ChEBI" id="CHEBI:58349"/>
        <dbReference type="ChEBI" id="CHEBI:89484"/>
        <dbReference type="ChEBI" id="CHEBI:89719"/>
    </reaction>
    <physiologicalReaction direction="left-to-right" evidence="30">
        <dbReference type="Rhea" id="RHEA:54853"/>
    </physiologicalReaction>
</comment>
<name>A0A6F9DDJ4_9ASCI</name>
<comment type="function">
    <text evidence="19">Broad spectrum monooxygenase that catalyzes the oxygenation of a wide variety of nitrogen- and sulfur-containing compounds including xenobiotics. Catalyzes the S-oxygenation of hypotaurine to produce taurine, an organic osmolyte involved in cell volume regulation as well as a variety of cytoprotective and developmental processes. In vitro, catalyzes the N-oxygenation of trimethylamine (TMA) to produce trimethylamine N-oxide (TMAO) and could therefore participate to the detoxification of this compound that is generated by the action of gut microbiota from dietary precursors such as choline, choline containing compounds, betaine or L-carnitine.</text>
</comment>
<keyword evidence="5" id="KW-0488">Methylation</keyword>
<dbReference type="SUPFAM" id="SSF51905">
    <property type="entry name" value="FAD/NAD(P)-binding domain"/>
    <property type="match status" value="2"/>
</dbReference>
<evidence type="ECO:0000256" key="17">
    <source>
        <dbReference type="ARBA" id="ARBA00023136"/>
    </source>
</evidence>
<accession>A0A6F9DDJ4</accession>
<evidence type="ECO:0000256" key="10">
    <source>
        <dbReference type="ARBA" id="ARBA00022827"/>
    </source>
</evidence>
<dbReference type="GO" id="GO:0006629">
    <property type="term" value="P:lipid metabolic process"/>
    <property type="evidence" value="ECO:0007669"/>
    <property type="project" value="UniProtKB-KW"/>
</dbReference>
<comment type="catalytic activity">
    <reaction evidence="20">
        <text>hypotaurine + NADH + O2 + H(+) = taurine + NAD(+) + H2O</text>
        <dbReference type="Rhea" id="RHEA:74111"/>
        <dbReference type="ChEBI" id="CHEBI:15377"/>
        <dbReference type="ChEBI" id="CHEBI:15378"/>
        <dbReference type="ChEBI" id="CHEBI:15379"/>
        <dbReference type="ChEBI" id="CHEBI:57540"/>
        <dbReference type="ChEBI" id="CHEBI:57853"/>
        <dbReference type="ChEBI" id="CHEBI:57945"/>
        <dbReference type="ChEBI" id="CHEBI:507393"/>
        <dbReference type="EC" id="1.14.13.8"/>
    </reaction>
    <physiologicalReaction direction="left-to-right" evidence="20">
        <dbReference type="Rhea" id="RHEA:74112"/>
    </physiologicalReaction>
</comment>
<keyword evidence="16" id="KW-0443">Lipid metabolism</keyword>
<evidence type="ECO:0000256" key="33">
    <source>
        <dbReference type="PIRNR" id="PIRNR000332"/>
    </source>
</evidence>
<evidence type="ECO:0000256" key="7">
    <source>
        <dbReference type="ARBA" id="ARBA00022630"/>
    </source>
</evidence>
<comment type="similarity">
    <text evidence="4 33 34">Belongs to the FMO family.</text>
</comment>
<evidence type="ECO:0000256" key="2">
    <source>
        <dbReference type="ARBA" id="ARBA00004389"/>
    </source>
</evidence>
<keyword evidence="6" id="KW-0597">Phosphoprotein</keyword>
<comment type="catalytic activity">
    <reaction evidence="25">
        <text>hexan-3-one + NADPH + O2 + H(+) = ethyl butanoate + NADP(+) + H2O</text>
        <dbReference type="Rhea" id="RHEA:54844"/>
        <dbReference type="ChEBI" id="CHEBI:15377"/>
        <dbReference type="ChEBI" id="CHEBI:15378"/>
        <dbReference type="ChEBI" id="CHEBI:15379"/>
        <dbReference type="ChEBI" id="CHEBI:57783"/>
        <dbReference type="ChEBI" id="CHEBI:58349"/>
        <dbReference type="ChEBI" id="CHEBI:88764"/>
        <dbReference type="ChEBI" id="CHEBI:89891"/>
    </reaction>
    <physiologicalReaction direction="left-to-right" evidence="25">
        <dbReference type="Rhea" id="RHEA:54845"/>
    </physiologicalReaction>
</comment>
<evidence type="ECO:0000256" key="8">
    <source>
        <dbReference type="ARBA" id="ARBA00022692"/>
    </source>
</evidence>
<reference evidence="36" key="1">
    <citation type="submission" date="2020-04" db="EMBL/GenBank/DDBJ databases">
        <authorList>
            <person name="Neveu A P."/>
        </authorList>
    </citation>
    <scope>NUCLEOTIDE SEQUENCE</scope>
    <source>
        <tissue evidence="36">Whole embryo</tissue>
    </source>
</reference>
<comment type="catalytic activity">
    <reaction evidence="24">
        <text>NADPH + O2 + H(+) = H2O2 + NADP(+)</text>
        <dbReference type="Rhea" id="RHEA:11260"/>
        <dbReference type="ChEBI" id="CHEBI:15378"/>
        <dbReference type="ChEBI" id="CHEBI:15379"/>
        <dbReference type="ChEBI" id="CHEBI:16240"/>
        <dbReference type="ChEBI" id="CHEBI:57783"/>
        <dbReference type="ChEBI" id="CHEBI:58349"/>
        <dbReference type="EC" id="1.6.3.1"/>
    </reaction>
    <physiologicalReaction direction="left-to-right" evidence="24">
        <dbReference type="Rhea" id="RHEA:11261"/>
    </physiologicalReaction>
</comment>
<feature type="transmembrane region" description="Helical" evidence="35">
    <location>
        <begin position="511"/>
        <end position="530"/>
    </location>
</feature>
<keyword evidence="13 35" id="KW-1133">Transmembrane helix</keyword>
<evidence type="ECO:0000256" key="16">
    <source>
        <dbReference type="ARBA" id="ARBA00023098"/>
    </source>
</evidence>
<keyword evidence="15 33" id="KW-0503">Monooxygenase</keyword>
<comment type="catalytic activity">
    <reaction evidence="27">
        <text>trimethylamine + NADPH + O2 = trimethylamine N-oxide + NADP(+) + H2O</text>
        <dbReference type="Rhea" id="RHEA:31979"/>
        <dbReference type="ChEBI" id="CHEBI:15377"/>
        <dbReference type="ChEBI" id="CHEBI:15379"/>
        <dbReference type="ChEBI" id="CHEBI:15724"/>
        <dbReference type="ChEBI" id="CHEBI:57783"/>
        <dbReference type="ChEBI" id="CHEBI:58349"/>
        <dbReference type="ChEBI" id="CHEBI:58389"/>
        <dbReference type="EC" id="1.14.13.148"/>
    </reaction>
    <physiologicalReaction direction="left-to-right" evidence="27">
        <dbReference type="Rhea" id="RHEA:31980"/>
    </physiologicalReaction>
</comment>
<comment type="catalytic activity">
    <reaction evidence="26">
        <text>hypotaurine + NADPH + O2 + H(+) = taurine + NADP(+) + H2O</text>
        <dbReference type="Rhea" id="RHEA:69819"/>
        <dbReference type="ChEBI" id="CHEBI:15377"/>
        <dbReference type="ChEBI" id="CHEBI:15378"/>
        <dbReference type="ChEBI" id="CHEBI:15379"/>
        <dbReference type="ChEBI" id="CHEBI:57783"/>
        <dbReference type="ChEBI" id="CHEBI:57853"/>
        <dbReference type="ChEBI" id="CHEBI:58349"/>
        <dbReference type="ChEBI" id="CHEBI:507393"/>
        <dbReference type="EC" id="1.14.13.8"/>
    </reaction>
    <physiologicalReaction direction="left-to-right" evidence="26">
        <dbReference type="Rhea" id="RHEA:69820"/>
    </physiologicalReaction>
</comment>
<evidence type="ECO:0000313" key="36">
    <source>
        <dbReference type="EMBL" id="CAB3246574.1"/>
    </source>
</evidence>
<keyword evidence="17 33" id="KW-0472">Membrane</keyword>
<dbReference type="FunFam" id="3.50.50.60:FF:000159">
    <property type="entry name" value="Dimethylaniline monooxygenase [N-oxide-forming]"/>
    <property type="match status" value="1"/>
</dbReference>
<dbReference type="PRINTS" id="PR01125">
    <property type="entry name" value="FMOXYGENASE5"/>
</dbReference>
<evidence type="ECO:0000256" key="19">
    <source>
        <dbReference type="ARBA" id="ARBA00045957"/>
    </source>
</evidence>
<keyword evidence="10 33" id="KW-0274">FAD</keyword>
<dbReference type="GO" id="GO:0050660">
    <property type="term" value="F:flavin adenine dinucleotide binding"/>
    <property type="evidence" value="ECO:0007669"/>
    <property type="project" value="InterPro"/>
</dbReference>
<evidence type="ECO:0000256" key="24">
    <source>
        <dbReference type="ARBA" id="ARBA00047864"/>
    </source>
</evidence>
<dbReference type="GO" id="GO:0050661">
    <property type="term" value="F:NADP binding"/>
    <property type="evidence" value="ECO:0007669"/>
    <property type="project" value="InterPro"/>
</dbReference>
<evidence type="ECO:0000256" key="29">
    <source>
        <dbReference type="ARBA" id="ARBA00048989"/>
    </source>
</evidence>
<dbReference type="GO" id="GO:0004499">
    <property type="term" value="F:N,N-dimethylaniline monooxygenase activity"/>
    <property type="evidence" value="ECO:0007669"/>
    <property type="project" value="UniProtKB-UniRule"/>
</dbReference>
<dbReference type="EMBL" id="LR785228">
    <property type="protein sequence ID" value="CAB3246574.1"/>
    <property type="molecule type" value="mRNA"/>
</dbReference>
<evidence type="ECO:0000256" key="35">
    <source>
        <dbReference type="SAM" id="Phobius"/>
    </source>
</evidence>
<keyword evidence="11" id="KW-0492">Microsome</keyword>
<evidence type="ECO:0000256" key="23">
    <source>
        <dbReference type="ARBA" id="ARBA00047855"/>
    </source>
</evidence>
<comment type="catalytic activity">
    <reaction evidence="32">
        <text>octan-3-one + NADPH + O2 + H(+) = pentyl propanoate + NADP(+) + H2O</text>
        <dbReference type="Rhea" id="RHEA:54840"/>
        <dbReference type="ChEBI" id="CHEBI:15377"/>
        <dbReference type="ChEBI" id="CHEBI:15378"/>
        <dbReference type="ChEBI" id="CHEBI:15379"/>
        <dbReference type="ChEBI" id="CHEBI:57783"/>
        <dbReference type="ChEBI" id="CHEBI:58349"/>
        <dbReference type="ChEBI" id="CHEBI:80946"/>
        <dbReference type="ChEBI" id="CHEBI:87373"/>
    </reaction>
    <physiologicalReaction direction="left-to-right" evidence="32">
        <dbReference type="Rhea" id="RHEA:54841"/>
    </physiologicalReaction>
</comment>
<dbReference type="PIRSF" id="PIRSF000332">
    <property type="entry name" value="FMO"/>
    <property type="match status" value="1"/>
</dbReference>
<evidence type="ECO:0000256" key="4">
    <source>
        <dbReference type="ARBA" id="ARBA00009183"/>
    </source>
</evidence>
<sequence length="532" mass="60800">MKSPKRICIIGGGASGLTATKCCLDECLIPVCYERSGDIGGLWRYTEEKTVGACVYKSTIINTSKEMMCFSDFPIPEHFPNFMHNTKIVEYFRMYANKFGLDKHIQFKTEVVSCEFAKDYHETGRWIVRSKNIETKEEVVNLFDGIIVAVGHHAVPYLPLSSFAGFELFGGGHMHSHDYRNFNGFENKRVLVVGIGNSGGDISVELSRVAKQVFLSTRRGAWVMNRVDDYGLPLDIVRINRFNQFLLNKLPSAVTNFYGQTVLNKKFDHETYGLRPKHAVLSQHPMINDDLPNRVLSGTLTVKGNVSSFAKNGVYFEDNTFEQIDYVIFATGYNFAYPFLDNQILKVKNNETDLYKYIWPPQLERSTLAVVGAIQPGGAVNPISELQCRWITRLFKGLSELPSKPTMNFYIQRQKDDMKKRYYATQRHTVQVDYVKYMDELAAEIGVKPNLLRLAIMDPVLAYKVFFHACTPYQYRLSGPGKWKQARENIMTQHERVKLPLKTRPSVHKTGLSHFLSFFLVAVIAIFIYLTI</sequence>
<dbReference type="InterPro" id="IPR036188">
    <property type="entry name" value="FAD/NAD-bd_sf"/>
</dbReference>
<evidence type="ECO:0000256" key="11">
    <source>
        <dbReference type="ARBA" id="ARBA00022848"/>
    </source>
</evidence>
<evidence type="ECO:0000256" key="13">
    <source>
        <dbReference type="ARBA" id="ARBA00022989"/>
    </source>
</evidence>
<dbReference type="EC" id="1.-.-.-" evidence="34"/>
<keyword evidence="14 33" id="KW-0560">Oxidoreductase</keyword>
<evidence type="ECO:0000256" key="22">
    <source>
        <dbReference type="ARBA" id="ARBA00047574"/>
    </source>
</evidence>
<evidence type="ECO:0000256" key="3">
    <source>
        <dbReference type="ARBA" id="ARBA00004524"/>
    </source>
</evidence>
<dbReference type="Gene3D" id="3.50.50.60">
    <property type="entry name" value="FAD/NAD(P)-binding domain"/>
    <property type="match status" value="3"/>
</dbReference>
<comment type="catalytic activity">
    <reaction evidence="21">
        <text>hexan-3-one + NADPH + O2 + H(+) = propyl propanoate + NADP(+) + H2O</text>
        <dbReference type="Rhea" id="RHEA:54848"/>
        <dbReference type="ChEBI" id="CHEBI:15377"/>
        <dbReference type="ChEBI" id="CHEBI:15378"/>
        <dbReference type="ChEBI" id="CHEBI:15379"/>
        <dbReference type="ChEBI" id="CHEBI:57783"/>
        <dbReference type="ChEBI" id="CHEBI:58349"/>
        <dbReference type="ChEBI" id="CHEBI:89828"/>
        <dbReference type="ChEBI" id="CHEBI:89891"/>
    </reaction>
    <physiologicalReaction direction="left-to-right" evidence="21">
        <dbReference type="Rhea" id="RHEA:54849"/>
    </physiologicalReaction>
</comment>
<dbReference type="GO" id="GO:0016174">
    <property type="term" value="F:NAD(P)H oxidase H2O2-forming activity"/>
    <property type="evidence" value="ECO:0007669"/>
    <property type="project" value="UniProtKB-EC"/>
</dbReference>
<dbReference type="InterPro" id="IPR000960">
    <property type="entry name" value="Flavin_mOase"/>
</dbReference>
<keyword evidence="7 33" id="KW-0285">Flavoprotein</keyword>
<evidence type="ECO:0000256" key="32">
    <source>
        <dbReference type="ARBA" id="ARBA00049475"/>
    </source>
</evidence>
<evidence type="ECO:0000256" key="28">
    <source>
        <dbReference type="ARBA" id="ARBA00048459"/>
    </source>
</evidence>
<comment type="catalytic activity">
    <reaction evidence="29">
        <text>(2E)-geranial + NADPH + O2 + H(+) = (1E)-2,6-dimethylhepta-1,5-dien-1-yl formate + NADP(+) + H2O</text>
        <dbReference type="Rhea" id="RHEA:54860"/>
        <dbReference type="ChEBI" id="CHEBI:15377"/>
        <dbReference type="ChEBI" id="CHEBI:15378"/>
        <dbReference type="ChEBI" id="CHEBI:15379"/>
        <dbReference type="ChEBI" id="CHEBI:16980"/>
        <dbReference type="ChEBI" id="CHEBI:57783"/>
        <dbReference type="ChEBI" id="CHEBI:58349"/>
        <dbReference type="ChEBI" id="CHEBI:138375"/>
    </reaction>
    <physiologicalReaction direction="left-to-right" evidence="29">
        <dbReference type="Rhea" id="RHEA:54861"/>
    </physiologicalReaction>
</comment>
<evidence type="ECO:0000256" key="12">
    <source>
        <dbReference type="ARBA" id="ARBA00022857"/>
    </source>
</evidence>
<keyword evidence="12 33" id="KW-0521">NADP</keyword>
<evidence type="ECO:0000256" key="14">
    <source>
        <dbReference type="ARBA" id="ARBA00023002"/>
    </source>
</evidence>
<dbReference type="InterPro" id="IPR020946">
    <property type="entry name" value="Flavin_mOase-like"/>
</dbReference>
<comment type="catalytic activity">
    <reaction evidence="31">
        <text>N,N-dimethylaniline + NADPH + O2 + H(+) = N,N-dimethylaniline N-oxide + NADP(+) + H2O</text>
        <dbReference type="Rhea" id="RHEA:24468"/>
        <dbReference type="ChEBI" id="CHEBI:15377"/>
        <dbReference type="ChEBI" id="CHEBI:15378"/>
        <dbReference type="ChEBI" id="CHEBI:15379"/>
        <dbReference type="ChEBI" id="CHEBI:16269"/>
        <dbReference type="ChEBI" id="CHEBI:17735"/>
        <dbReference type="ChEBI" id="CHEBI:57783"/>
        <dbReference type="ChEBI" id="CHEBI:58349"/>
        <dbReference type="EC" id="1.14.13.8"/>
    </reaction>
    <physiologicalReaction direction="left-to-right" evidence="31">
        <dbReference type="Rhea" id="RHEA:24469"/>
    </physiologicalReaction>
</comment>
<evidence type="ECO:0000256" key="9">
    <source>
        <dbReference type="ARBA" id="ARBA00022824"/>
    </source>
</evidence>
<evidence type="ECO:0000256" key="18">
    <source>
        <dbReference type="ARBA" id="ARBA00045722"/>
    </source>
</evidence>
<evidence type="ECO:0000256" key="26">
    <source>
        <dbReference type="ARBA" id="ARBA00048041"/>
    </source>
</evidence>
<gene>
    <name evidence="36" type="primary">Fmo5</name>
</gene>
<keyword evidence="8 35" id="KW-0812">Transmembrane</keyword>
<dbReference type="PANTHER" id="PTHR23023">
    <property type="entry name" value="DIMETHYLANILINE MONOOXYGENASE"/>
    <property type="match status" value="1"/>
</dbReference>
<proteinExistence type="evidence at transcript level"/>
<dbReference type="GO" id="GO:0005789">
    <property type="term" value="C:endoplasmic reticulum membrane"/>
    <property type="evidence" value="ECO:0007669"/>
    <property type="project" value="UniProtKB-SubCell"/>
</dbReference>
<dbReference type="InterPro" id="IPR002257">
    <property type="entry name" value="Flavin_mOase_5"/>
</dbReference>
<comment type="catalytic activity">
    <reaction evidence="23">
        <text>sulcatone + NADPH + O2 + H(+) = 4-methylpent-3-en-1-yl acetate + NADP(+) + H2O</text>
        <dbReference type="Rhea" id="RHEA:54864"/>
        <dbReference type="ChEBI" id="CHEBI:15377"/>
        <dbReference type="ChEBI" id="CHEBI:15378"/>
        <dbReference type="ChEBI" id="CHEBI:15379"/>
        <dbReference type="ChEBI" id="CHEBI:16310"/>
        <dbReference type="ChEBI" id="CHEBI:57783"/>
        <dbReference type="ChEBI" id="CHEBI:58349"/>
        <dbReference type="ChEBI" id="CHEBI:138373"/>
    </reaction>
    <physiologicalReaction direction="left-to-right" evidence="23">
        <dbReference type="Rhea" id="RHEA:54865"/>
    </physiologicalReaction>
</comment>
<evidence type="ECO:0000256" key="1">
    <source>
        <dbReference type="ARBA" id="ARBA00001974"/>
    </source>
</evidence>
<comment type="subcellular location">
    <subcellularLocation>
        <location evidence="2">Endoplasmic reticulum membrane</location>
        <topology evidence="2">Single-pass membrane protein</topology>
    </subcellularLocation>
    <subcellularLocation>
        <location evidence="3">Microsome membrane</location>
    </subcellularLocation>
</comment>
<dbReference type="GO" id="GO:0034899">
    <property type="term" value="F:trimethylamine monooxygenase activity"/>
    <property type="evidence" value="ECO:0007669"/>
    <property type="project" value="UniProtKB-EC"/>
</dbReference>
<evidence type="ECO:0000256" key="27">
    <source>
        <dbReference type="ARBA" id="ARBA00048088"/>
    </source>
</evidence>
<dbReference type="Pfam" id="PF00743">
    <property type="entry name" value="FMO-like"/>
    <property type="match status" value="1"/>
</dbReference>
<comment type="cofactor">
    <cofactor evidence="1 33 34">
        <name>FAD</name>
        <dbReference type="ChEBI" id="CHEBI:57692"/>
    </cofactor>
</comment>
<evidence type="ECO:0000256" key="21">
    <source>
        <dbReference type="ARBA" id="ARBA00047426"/>
    </source>
</evidence>
<dbReference type="PRINTS" id="PR00370">
    <property type="entry name" value="FMOXYGENASE"/>
</dbReference>
<evidence type="ECO:0000256" key="5">
    <source>
        <dbReference type="ARBA" id="ARBA00022481"/>
    </source>
</evidence>
<keyword evidence="9 33" id="KW-0256">Endoplasmic reticulum</keyword>
<evidence type="ECO:0000256" key="20">
    <source>
        <dbReference type="ARBA" id="ARBA00047338"/>
    </source>
</evidence>
<protein>
    <recommendedName>
        <fullName evidence="34">Flavin-containing monooxygenase</fullName>
        <ecNumber evidence="34">1.-.-.-</ecNumber>
    </recommendedName>
</protein>
<comment type="function">
    <text evidence="18">Acts as a Baeyer-Villiger monooxygenase on a broad range of substrates. Catalyzes the insertion of an oxygen atom into a carbon-carbon bond adjacent to a carbonyl, which converts ketones to esters. Active on diverse carbonyl compounds, whereas soft nucleophiles are mostly non- or poorly reactive. In contrast with other forms of FMO it is non- or poorly active on 'classical' substrates such as drugs, pesticides, and dietary components containing soft nucleophilic heteroatoms. Able to oxidize drug molecules bearing a carbonyl group on an aliphatic chain, such as nabumetone and pentoxifylline. Also, in the absence of substrates, shows slow but yet significant NADPH oxidase activity. Acts as a positive modulator of cholesterol biosynthesis as well as glucose homeostasis, promoting metabolic aging via pleiotropic effects.</text>
</comment>
<evidence type="ECO:0000256" key="31">
    <source>
        <dbReference type="ARBA" id="ARBA00049443"/>
    </source>
</evidence>
<evidence type="ECO:0000256" key="25">
    <source>
        <dbReference type="ARBA" id="ARBA00047977"/>
    </source>
</evidence>
<dbReference type="AlphaFoldDB" id="A0A6F9DDJ4"/>
<comment type="catalytic activity">
    <reaction evidence="22">
        <text>heptan-2-one + NADPH + O2 + H(+) = pentyl acetate + NADP(+) + H2O</text>
        <dbReference type="Rhea" id="RHEA:54836"/>
        <dbReference type="ChEBI" id="CHEBI:5672"/>
        <dbReference type="ChEBI" id="CHEBI:15377"/>
        <dbReference type="ChEBI" id="CHEBI:15378"/>
        <dbReference type="ChEBI" id="CHEBI:15379"/>
        <dbReference type="ChEBI" id="CHEBI:57783"/>
        <dbReference type="ChEBI" id="CHEBI:58349"/>
        <dbReference type="ChEBI" id="CHEBI:87362"/>
    </reaction>
    <physiologicalReaction direction="left-to-right" evidence="22">
        <dbReference type="Rhea" id="RHEA:54837"/>
    </physiologicalReaction>
</comment>
<comment type="catalytic activity">
    <reaction evidence="28">
        <text>octan-3-one + NADPH + O2 + H(+) = ethyl hexanoate + NADP(+) + H2O</text>
        <dbReference type="Rhea" id="RHEA:54856"/>
        <dbReference type="ChEBI" id="CHEBI:15377"/>
        <dbReference type="ChEBI" id="CHEBI:15378"/>
        <dbReference type="ChEBI" id="CHEBI:15379"/>
        <dbReference type="ChEBI" id="CHEBI:57783"/>
        <dbReference type="ChEBI" id="CHEBI:58349"/>
        <dbReference type="ChEBI" id="CHEBI:80946"/>
        <dbReference type="ChEBI" id="CHEBI:86055"/>
    </reaction>
    <physiologicalReaction direction="left-to-right" evidence="28">
        <dbReference type="Rhea" id="RHEA:54857"/>
    </physiologicalReaction>
</comment>
<organism evidence="36">
    <name type="scientific">Phallusia mammillata</name>
    <dbReference type="NCBI Taxonomy" id="59560"/>
    <lineage>
        <taxon>Eukaryota</taxon>
        <taxon>Metazoa</taxon>
        <taxon>Chordata</taxon>
        <taxon>Tunicata</taxon>
        <taxon>Ascidiacea</taxon>
        <taxon>Phlebobranchia</taxon>
        <taxon>Ascidiidae</taxon>
        <taxon>Phallusia</taxon>
    </lineage>
</organism>